<dbReference type="EMBL" id="DVIT01000026">
    <property type="protein sequence ID" value="HIS47295.1"/>
    <property type="molecule type" value="Genomic_DNA"/>
</dbReference>
<dbReference type="PANTHER" id="PTHR42732">
    <property type="entry name" value="BETA-GALACTOSIDASE"/>
    <property type="match status" value="1"/>
</dbReference>
<reference evidence="8" key="1">
    <citation type="submission" date="2020-10" db="EMBL/GenBank/DDBJ databases">
        <authorList>
            <person name="Gilroy R."/>
        </authorList>
    </citation>
    <scope>NUCLEOTIDE SEQUENCE</scope>
    <source>
        <strain evidence="8">CHK178-757</strain>
    </source>
</reference>
<dbReference type="Pfam" id="PF02836">
    <property type="entry name" value="Glyco_hydro_2_C"/>
    <property type="match status" value="1"/>
</dbReference>
<keyword evidence="2 4" id="KW-0378">Hydrolase</keyword>
<accession>A0A9D1JRF5</accession>
<dbReference type="Gene3D" id="2.60.120.260">
    <property type="entry name" value="Galactose-binding domain-like"/>
    <property type="match status" value="1"/>
</dbReference>
<dbReference type="AlphaFoldDB" id="A0A9D1JRF5"/>
<dbReference type="InterPro" id="IPR051913">
    <property type="entry name" value="GH2_Domain-Containing"/>
</dbReference>
<name>A0A9D1JRF5_9FIRM</name>
<evidence type="ECO:0000256" key="4">
    <source>
        <dbReference type="RuleBase" id="RU361154"/>
    </source>
</evidence>
<feature type="domain" description="Glycosyl hydrolases family 2 sugar binding" evidence="7">
    <location>
        <begin position="50"/>
        <end position="153"/>
    </location>
</feature>
<dbReference type="GO" id="GO:0005975">
    <property type="term" value="P:carbohydrate metabolic process"/>
    <property type="evidence" value="ECO:0007669"/>
    <property type="project" value="InterPro"/>
</dbReference>
<dbReference type="InterPro" id="IPR017853">
    <property type="entry name" value="GH"/>
</dbReference>
<dbReference type="Pfam" id="PF02837">
    <property type="entry name" value="Glyco_hydro_2_N"/>
    <property type="match status" value="1"/>
</dbReference>
<sequence>MICPLNNQWYFTKQYYEELAADPGADLSGLEEVRLPHTTCRLPRNYCNEEDYQMVSGYVRELWLNEELEGRHISLKFEGAAHEATVFCNGQEICTHKCGYTAFEADITPAVVFGGKNRITVRLDSRENLNIPPFGNVIDYMTFGGIYRPVWLLVRDESHFTSVFVRGDMDGHMEISMEGVHTKDCQIRGRILDRSKKTVLDIWEQPFGDISKNMDAPRLWSIGRPYLYTLCLELIKEGQVVDTFETRFGFRTVSFTEQGFFLNGKRCRIRGLNRHQSWPYMGYGVPDRAQRLDADILKRKLGCNAVRTSHYPQSQAFIDRCDEIGLLVFTEIPGWQHIGDEDWKNQVYDNVREMVLQYRNHPSIFMWGVRINESRDDDDMYEKTNAIAHRLDPTRPTGGVRCIKNSHLLEDVYTYNDFIHNGANAGCQPKKAVTDTKKGYIITEYCGHMFPTKPFDNEAHRTQHALRHARVLSDAGCRREIAGSFGWCMFDYNTHKDFGSGDRVCYHGVLDMFRNPKLAAAVYASQQNRFPVLEVSSSMDLGEHPAGILGAVTVFTNGDYVRLYKNDEYIGSYTPDKSYPGMKHPPVIIRDRIGCLLEKKEGMDAKTAKILKECFAAMICYGENALPKAILAKMAWLSAVKHISRQQRAELFGKYIGGWGEKQTGWRFEAVRDGKVIAVRELWPFSAMILDVHADTYTLTDGPTWDMATVSISARDSWGNVLHYCQNGISLRTEGCIELCGPSVTSLSGGFGGCYVRTTGQAGRGRLFIRMEDMDEKMLEFNVEKALDVTDASMCHGIR</sequence>
<reference evidence="8" key="2">
    <citation type="journal article" date="2021" name="PeerJ">
        <title>Extensive microbial diversity within the chicken gut microbiome revealed by metagenomics and culture.</title>
        <authorList>
            <person name="Gilroy R."/>
            <person name="Ravi A."/>
            <person name="Getino M."/>
            <person name="Pursley I."/>
            <person name="Horton D.L."/>
            <person name="Alikhan N.F."/>
            <person name="Baker D."/>
            <person name="Gharbi K."/>
            <person name="Hall N."/>
            <person name="Watson M."/>
            <person name="Adriaenssens E.M."/>
            <person name="Foster-Nyarko E."/>
            <person name="Jarju S."/>
            <person name="Secka A."/>
            <person name="Antonio M."/>
            <person name="Oren A."/>
            <person name="Chaudhuri R.R."/>
            <person name="La Ragione R."/>
            <person name="Hildebrand F."/>
            <person name="Pallen M.J."/>
        </authorList>
    </citation>
    <scope>NUCLEOTIDE SEQUENCE</scope>
    <source>
        <strain evidence="8">CHK178-757</strain>
    </source>
</reference>
<dbReference type="InterPro" id="IPR036156">
    <property type="entry name" value="Beta-gal/glucu_dom_sf"/>
</dbReference>
<dbReference type="InterPro" id="IPR006104">
    <property type="entry name" value="Glyco_hydro_2_N"/>
</dbReference>
<dbReference type="InterPro" id="IPR013783">
    <property type="entry name" value="Ig-like_fold"/>
</dbReference>
<proteinExistence type="inferred from homology"/>
<dbReference type="Proteomes" id="UP000823927">
    <property type="component" value="Unassembled WGS sequence"/>
</dbReference>
<dbReference type="SUPFAM" id="SSF49785">
    <property type="entry name" value="Galactose-binding domain-like"/>
    <property type="match status" value="1"/>
</dbReference>
<keyword evidence="3 4" id="KW-0326">Glycosidase</keyword>
<organism evidence="8 9">
    <name type="scientific">Candidatus Scybalocola faecigallinarum</name>
    <dbReference type="NCBI Taxonomy" id="2840941"/>
    <lineage>
        <taxon>Bacteria</taxon>
        <taxon>Bacillati</taxon>
        <taxon>Bacillota</taxon>
        <taxon>Clostridia</taxon>
        <taxon>Lachnospirales</taxon>
        <taxon>Lachnospiraceae</taxon>
        <taxon>Lachnospiraceae incertae sedis</taxon>
        <taxon>Candidatus Scybalocola (ex Gilroy et al. 2021)</taxon>
    </lineage>
</organism>
<evidence type="ECO:0000259" key="5">
    <source>
        <dbReference type="Pfam" id="PF00703"/>
    </source>
</evidence>
<evidence type="ECO:0000256" key="2">
    <source>
        <dbReference type="ARBA" id="ARBA00022801"/>
    </source>
</evidence>
<protein>
    <submittedName>
        <fullName evidence="8">Glycoside hydrolase family 2 protein</fullName>
    </submittedName>
</protein>
<dbReference type="SUPFAM" id="SSF51445">
    <property type="entry name" value="(Trans)glycosidases"/>
    <property type="match status" value="1"/>
</dbReference>
<dbReference type="InterPro" id="IPR006102">
    <property type="entry name" value="Ig-like_GH2"/>
</dbReference>
<dbReference type="InterPro" id="IPR008979">
    <property type="entry name" value="Galactose-bd-like_sf"/>
</dbReference>
<dbReference type="Gene3D" id="2.60.40.10">
    <property type="entry name" value="Immunoglobulins"/>
    <property type="match status" value="1"/>
</dbReference>
<dbReference type="PROSITE" id="PS00719">
    <property type="entry name" value="GLYCOSYL_HYDROL_F2_1"/>
    <property type="match status" value="1"/>
</dbReference>
<feature type="domain" description="Glycoside hydrolase family 2 immunoglobulin-like beta-sandwich" evidence="5">
    <location>
        <begin position="169"/>
        <end position="251"/>
    </location>
</feature>
<dbReference type="InterPro" id="IPR023230">
    <property type="entry name" value="Glyco_hydro_2_CS"/>
</dbReference>
<comment type="caution">
    <text evidence="8">The sequence shown here is derived from an EMBL/GenBank/DDBJ whole genome shotgun (WGS) entry which is preliminary data.</text>
</comment>
<evidence type="ECO:0000256" key="3">
    <source>
        <dbReference type="ARBA" id="ARBA00023295"/>
    </source>
</evidence>
<gene>
    <name evidence="8" type="ORF">IAB46_07015</name>
</gene>
<dbReference type="InterPro" id="IPR006103">
    <property type="entry name" value="Glyco_hydro_2_cat"/>
</dbReference>
<evidence type="ECO:0000313" key="9">
    <source>
        <dbReference type="Proteomes" id="UP000823927"/>
    </source>
</evidence>
<dbReference type="PANTHER" id="PTHR42732:SF1">
    <property type="entry name" value="BETA-MANNOSIDASE"/>
    <property type="match status" value="1"/>
</dbReference>
<feature type="domain" description="Glycoside hydrolase family 2 catalytic" evidence="6">
    <location>
        <begin position="255"/>
        <end position="527"/>
    </location>
</feature>
<dbReference type="Gene3D" id="3.20.20.80">
    <property type="entry name" value="Glycosidases"/>
    <property type="match status" value="1"/>
</dbReference>
<dbReference type="SUPFAM" id="SSF49303">
    <property type="entry name" value="beta-Galactosidase/glucuronidase domain"/>
    <property type="match status" value="1"/>
</dbReference>
<evidence type="ECO:0000259" key="6">
    <source>
        <dbReference type="Pfam" id="PF02836"/>
    </source>
</evidence>
<evidence type="ECO:0000256" key="1">
    <source>
        <dbReference type="ARBA" id="ARBA00007401"/>
    </source>
</evidence>
<evidence type="ECO:0000259" key="7">
    <source>
        <dbReference type="Pfam" id="PF02837"/>
    </source>
</evidence>
<comment type="similarity">
    <text evidence="1 4">Belongs to the glycosyl hydrolase 2 family.</text>
</comment>
<dbReference type="InterPro" id="IPR006101">
    <property type="entry name" value="Glyco_hydro_2"/>
</dbReference>
<dbReference type="Pfam" id="PF00703">
    <property type="entry name" value="Glyco_hydro_2"/>
    <property type="match status" value="1"/>
</dbReference>
<dbReference type="PRINTS" id="PR00132">
    <property type="entry name" value="GLHYDRLASE2"/>
</dbReference>
<dbReference type="GO" id="GO:0004553">
    <property type="term" value="F:hydrolase activity, hydrolyzing O-glycosyl compounds"/>
    <property type="evidence" value="ECO:0007669"/>
    <property type="project" value="InterPro"/>
</dbReference>
<evidence type="ECO:0000313" key="8">
    <source>
        <dbReference type="EMBL" id="HIS47295.1"/>
    </source>
</evidence>